<dbReference type="Proteomes" id="UP001151760">
    <property type="component" value="Unassembled WGS sequence"/>
</dbReference>
<feature type="compositionally biased region" description="Low complexity" evidence="2">
    <location>
        <begin position="431"/>
        <end position="440"/>
    </location>
</feature>
<proteinExistence type="predicted"/>
<keyword evidence="4" id="KW-1185">Reference proteome</keyword>
<feature type="compositionally biased region" description="Acidic residues" evidence="2">
    <location>
        <begin position="459"/>
        <end position="476"/>
    </location>
</feature>
<organism evidence="3 4">
    <name type="scientific">Tanacetum coccineum</name>
    <dbReference type="NCBI Taxonomy" id="301880"/>
    <lineage>
        <taxon>Eukaryota</taxon>
        <taxon>Viridiplantae</taxon>
        <taxon>Streptophyta</taxon>
        <taxon>Embryophyta</taxon>
        <taxon>Tracheophyta</taxon>
        <taxon>Spermatophyta</taxon>
        <taxon>Magnoliopsida</taxon>
        <taxon>eudicotyledons</taxon>
        <taxon>Gunneridae</taxon>
        <taxon>Pentapetalae</taxon>
        <taxon>asterids</taxon>
        <taxon>campanulids</taxon>
        <taxon>Asterales</taxon>
        <taxon>Asteraceae</taxon>
        <taxon>Asteroideae</taxon>
        <taxon>Anthemideae</taxon>
        <taxon>Anthemidinae</taxon>
        <taxon>Tanacetum</taxon>
    </lineage>
</organism>
<evidence type="ECO:0000313" key="3">
    <source>
        <dbReference type="EMBL" id="GJS73942.1"/>
    </source>
</evidence>
<feature type="region of interest" description="Disordered" evidence="2">
    <location>
        <begin position="68"/>
        <end position="92"/>
    </location>
</feature>
<protein>
    <submittedName>
        <fullName evidence="3">Uncharacterized protein</fullName>
    </submittedName>
</protein>
<dbReference type="EMBL" id="BQNB010010194">
    <property type="protein sequence ID" value="GJS73942.1"/>
    <property type="molecule type" value="Genomic_DNA"/>
</dbReference>
<sequence length="795" mass="90694">MHTSMDDYLINTLRFVLRKEASQKYGAILPDCLTSPAMKESKAYKTYLGFAIGAVPPKAARKFKKACPSKKDNVPIPEDEEPVKKGKRLKTATKKSASKPATCIVIREPAVETKSKRKEKEKMKEVHKKSLRDFHKTHPSCLGTVAEDPPSVAKITPLVTNSDLEEHTETNLYSPLDVPIHHEVPRTQAPTFLSIPVSVIPESSPVVTNFPQSSHIFTPTPILAILTPPLTIQTTNPLSNLPDFSSVFQFNDRISALEKEAQRLEKETREEFMNFLSESFTARIKEQVKDQLPQILPQEVSNFAPPVIEKLFHETRDEVTLAKASSQPQSTYEAASTLTEFELKKILLDKMEKSESYLTAPEHRECYDGLKKSYALDQDFFYSYDVYTLKRGRKDKDKDEDPSAGSDRGLKRRKTSKDAEPTTDPKKKDSTSGSSKGTKSQPRSSGKSVQSEEPVFEVADSDMPQDQEGDMGDNEDEPRKETTSRSDWFKKPTPVQEPTDPDWHIGKTTQEGPPQKWLMILATSTLTDNSLKDFDELMSTPIDFSAFIMNGGDYPFDLSKPFPLITRGKRQKVPFEFFINNDLKYLHGGISTMTYTTSTTKTKAAQYDLPSIEDMVLNIWSMQSMGDVYSTKRILAVTYVSVMRKYGYEYLEEIAVRKADKVLYRFNEGDFPRLQINEIEDMLLLVVHNWLNNLLGDDVADFAIALRMLMRSDELYKFSDGMLTRLLSLLEDITKNIDMTYLPKRRWSTLEKKRAHFMIKDINKLLKERRMMRSLEKFVGGRLYGTDLRLLQRTI</sequence>
<evidence type="ECO:0000256" key="2">
    <source>
        <dbReference type="SAM" id="MobiDB-lite"/>
    </source>
</evidence>
<reference evidence="3" key="1">
    <citation type="journal article" date="2022" name="Int. J. Mol. Sci.">
        <title>Draft Genome of Tanacetum Coccineum: Genomic Comparison of Closely Related Tanacetum-Family Plants.</title>
        <authorList>
            <person name="Yamashiro T."/>
            <person name="Shiraishi A."/>
            <person name="Nakayama K."/>
            <person name="Satake H."/>
        </authorList>
    </citation>
    <scope>NUCLEOTIDE SEQUENCE</scope>
</reference>
<feature type="region of interest" description="Disordered" evidence="2">
    <location>
        <begin position="393"/>
        <end position="511"/>
    </location>
</feature>
<evidence type="ECO:0000313" key="4">
    <source>
        <dbReference type="Proteomes" id="UP001151760"/>
    </source>
</evidence>
<name>A0ABQ4Y9Z5_9ASTR</name>
<feature type="compositionally biased region" description="Basic and acidic residues" evidence="2">
    <location>
        <begin position="477"/>
        <end position="490"/>
    </location>
</feature>
<keyword evidence="1" id="KW-0175">Coiled coil</keyword>
<feature type="compositionally biased region" description="Basic and acidic residues" evidence="2">
    <location>
        <begin position="416"/>
        <end position="430"/>
    </location>
</feature>
<reference evidence="3" key="2">
    <citation type="submission" date="2022-01" db="EMBL/GenBank/DDBJ databases">
        <authorList>
            <person name="Yamashiro T."/>
            <person name="Shiraishi A."/>
            <person name="Satake H."/>
            <person name="Nakayama K."/>
        </authorList>
    </citation>
    <scope>NUCLEOTIDE SEQUENCE</scope>
</reference>
<comment type="caution">
    <text evidence="3">The sequence shown here is derived from an EMBL/GenBank/DDBJ whole genome shotgun (WGS) entry which is preliminary data.</text>
</comment>
<gene>
    <name evidence="3" type="ORF">Tco_0706783</name>
</gene>
<feature type="coiled-coil region" evidence="1">
    <location>
        <begin position="247"/>
        <end position="274"/>
    </location>
</feature>
<feature type="compositionally biased region" description="Polar residues" evidence="2">
    <location>
        <begin position="441"/>
        <end position="451"/>
    </location>
</feature>
<accession>A0ABQ4Y9Z5</accession>
<evidence type="ECO:0000256" key="1">
    <source>
        <dbReference type="SAM" id="Coils"/>
    </source>
</evidence>